<dbReference type="Gene3D" id="3.40.50.10190">
    <property type="entry name" value="BRCT domain"/>
    <property type="match status" value="1"/>
</dbReference>
<dbReference type="Gene3D" id="3.30.470.30">
    <property type="entry name" value="DNA ligase/mRNA capping enzyme"/>
    <property type="match status" value="1"/>
</dbReference>
<protein>
    <recommendedName>
        <fullName evidence="1">BRCT domain-containing protein</fullName>
    </recommendedName>
</protein>
<dbReference type="Pfam" id="PF00533">
    <property type="entry name" value="BRCT"/>
    <property type="match status" value="1"/>
</dbReference>
<evidence type="ECO:0000313" key="2">
    <source>
        <dbReference type="EMBL" id="PQD95582.1"/>
    </source>
</evidence>
<proteinExistence type="predicted"/>
<dbReference type="CDD" id="cd17748">
    <property type="entry name" value="BRCT_DNA_ligase_like"/>
    <property type="match status" value="1"/>
</dbReference>
<evidence type="ECO:0000313" key="3">
    <source>
        <dbReference type="Proteomes" id="UP000239663"/>
    </source>
</evidence>
<keyword evidence="3" id="KW-1185">Reference proteome</keyword>
<dbReference type="AlphaFoldDB" id="A0A2S7N0H2"/>
<dbReference type="Proteomes" id="UP000239663">
    <property type="component" value="Unassembled WGS sequence"/>
</dbReference>
<comment type="caution">
    <text evidence="2">The sequence shown here is derived from an EMBL/GenBank/DDBJ whole genome shotgun (WGS) entry which is preliminary data.</text>
</comment>
<dbReference type="SMART" id="SM00292">
    <property type="entry name" value="BRCT"/>
    <property type="match status" value="1"/>
</dbReference>
<evidence type="ECO:0000259" key="1">
    <source>
        <dbReference type="PROSITE" id="PS50172"/>
    </source>
</evidence>
<dbReference type="InterPro" id="IPR036420">
    <property type="entry name" value="BRCT_dom_sf"/>
</dbReference>
<dbReference type="InterPro" id="IPR001357">
    <property type="entry name" value="BRCT_dom"/>
</dbReference>
<dbReference type="SUPFAM" id="SSF52113">
    <property type="entry name" value="BRCT domain"/>
    <property type="match status" value="1"/>
</dbReference>
<reference evidence="2 3" key="1">
    <citation type="submission" date="2017-12" db="EMBL/GenBank/DDBJ databases">
        <title>Taxonomic description and draft genome of Pradoshia cofamensis Gen. nov., sp. nov., a thermotolerant bacillale isolated from anterior gut of earthworm Eisenia fetida.</title>
        <authorList>
            <person name="Saha T."/>
            <person name="Chakraborty R."/>
        </authorList>
    </citation>
    <scope>NUCLEOTIDE SEQUENCE [LARGE SCALE GENOMIC DNA]</scope>
    <source>
        <strain evidence="2 3">EAG3</strain>
    </source>
</reference>
<gene>
    <name evidence="2" type="ORF">CYL18_09900</name>
</gene>
<sequence>MRIYMYVDKLRGIEERMVWLRGQLSEMEPSDQEYAVLYCELEKWERSYPEFIVDESPTQKEFERFNGEISILLNRKVNEIAEQAELIDYLAGVEQSVSLQLLPKGIEVELHYEHGRLRYSCIADDSASGKDVSAILASSQDVPRYISYDEPLTVRGSLFYTSSFQELNPEIDLLCDRADREIQRNRRMMVFRSSSLLADLPFLAKLGFLVPYYRVFNQESAECMADECEAMITYSTGYELKGVLLSTREEDVLYRPAITKSRLDGKTVVITGVLSKRRYDFRKDIEALGGTLAGTVTKTVDFLLMGTNGTGTTKYQKAMKLGIPIMTEEQFKDRYDVK</sequence>
<accession>A0A2S7N0H2</accession>
<dbReference type="SUPFAM" id="SSF56091">
    <property type="entry name" value="DNA ligase/mRNA capping enzyme, catalytic domain"/>
    <property type="match status" value="1"/>
</dbReference>
<organism evidence="2 3">
    <name type="scientific">Pradoshia eiseniae</name>
    <dbReference type="NCBI Taxonomy" id="2064768"/>
    <lineage>
        <taxon>Bacteria</taxon>
        <taxon>Bacillati</taxon>
        <taxon>Bacillota</taxon>
        <taxon>Bacilli</taxon>
        <taxon>Bacillales</taxon>
        <taxon>Bacillaceae</taxon>
        <taxon>Pradoshia</taxon>
    </lineage>
</organism>
<name>A0A2S7N0H2_9BACI</name>
<feature type="domain" description="BRCT" evidence="1">
    <location>
        <begin position="258"/>
        <end position="338"/>
    </location>
</feature>
<dbReference type="Gene3D" id="1.10.287.610">
    <property type="entry name" value="Helix hairpin bin"/>
    <property type="match status" value="1"/>
</dbReference>
<dbReference type="PROSITE" id="PS50172">
    <property type="entry name" value="BRCT"/>
    <property type="match status" value="1"/>
</dbReference>
<dbReference type="EMBL" id="PKOZ01000004">
    <property type="protein sequence ID" value="PQD95582.1"/>
    <property type="molecule type" value="Genomic_DNA"/>
</dbReference>